<protein>
    <submittedName>
        <fullName evidence="2">Uncharacterized protein</fullName>
    </submittedName>
</protein>
<feature type="region of interest" description="Disordered" evidence="1">
    <location>
        <begin position="29"/>
        <end position="68"/>
    </location>
</feature>
<feature type="compositionally biased region" description="Polar residues" evidence="1">
    <location>
        <begin position="55"/>
        <end position="68"/>
    </location>
</feature>
<dbReference type="EMBL" id="HG001906">
    <property type="protein sequence ID" value="CDF38239.1"/>
    <property type="molecule type" value="Genomic_DNA"/>
</dbReference>
<keyword evidence="3" id="KW-1185">Reference proteome</keyword>
<reference evidence="3" key="1">
    <citation type="journal article" date="2013" name="Proc. Natl. Acad. Sci. U.S.A.">
        <title>Genome structure and metabolic features in the red seaweed Chondrus crispus shed light on evolution of the Archaeplastida.</title>
        <authorList>
            <person name="Collen J."/>
            <person name="Porcel B."/>
            <person name="Carre W."/>
            <person name="Ball S.G."/>
            <person name="Chaparro C."/>
            <person name="Tonon T."/>
            <person name="Barbeyron T."/>
            <person name="Michel G."/>
            <person name="Noel B."/>
            <person name="Valentin K."/>
            <person name="Elias M."/>
            <person name="Artiguenave F."/>
            <person name="Arun A."/>
            <person name="Aury J.M."/>
            <person name="Barbosa-Neto J.F."/>
            <person name="Bothwell J.H."/>
            <person name="Bouget F.Y."/>
            <person name="Brillet L."/>
            <person name="Cabello-Hurtado F."/>
            <person name="Capella-Gutierrez S."/>
            <person name="Charrier B."/>
            <person name="Cladiere L."/>
            <person name="Cock J.M."/>
            <person name="Coelho S.M."/>
            <person name="Colleoni C."/>
            <person name="Czjzek M."/>
            <person name="Da Silva C."/>
            <person name="Delage L."/>
            <person name="Denoeud F."/>
            <person name="Deschamps P."/>
            <person name="Dittami S.M."/>
            <person name="Gabaldon T."/>
            <person name="Gachon C.M."/>
            <person name="Groisillier A."/>
            <person name="Herve C."/>
            <person name="Jabbari K."/>
            <person name="Katinka M."/>
            <person name="Kloareg B."/>
            <person name="Kowalczyk N."/>
            <person name="Labadie K."/>
            <person name="Leblanc C."/>
            <person name="Lopez P.J."/>
            <person name="McLachlan D.H."/>
            <person name="Meslet-Cladiere L."/>
            <person name="Moustafa A."/>
            <person name="Nehr Z."/>
            <person name="Nyvall Collen P."/>
            <person name="Panaud O."/>
            <person name="Partensky F."/>
            <person name="Poulain J."/>
            <person name="Rensing S.A."/>
            <person name="Rousvoal S."/>
            <person name="Samson G."/>
            <person name="Symeonidi A."/>
            <person name="Weissenbach J."/>
            <person name="Zambounis A."/>
            <person name="Wincker P."/>
            <person name="Boyen C."/>
        </authorList>
    </citation>
    <scope>NUCLEOTIDE SEQUENCE [LARGE SCALE GENOMIC DNA]</scope>
    <source>
        <strain evidence="3">cv. Stackhouse</strain>
    </source>
</reference>
<name>R7QJG1_CHOCR</name>
<evidence type="ECO:0000256" key="1">
    <source>
        <dbReference type="SAM" id="MobiDB-lite"/>
    </source>
</evidence>
<dbReference type="KEGG" id="ccp:CHC_T00000790001"/>
<proteinExistence type="predicted"/>
<gene>
    <name evidence="2" type="ORF">CHC_T00000790001</name>
</gene>
<organism evidence="2 3">
    <name type="scientific">Chondrus crispus</name>
    <name type="common">Carrageen Irish moss</name>
    <name type="synonym">Polymorpha crispa</name>
    <dbReference type="NCBI Taxonomy" id="2769"/>
    <lineage>
        <taxon>Eukaryota</taxon>
        <taxon>Rhodophyta</taxon>
        <taxon>Florideophyceae</taxon>
        <taxon>Rhodymeniophycidae</taxon>
        <taxon>Gigartinales</taxon>
        <taxon>Gigartinaceae</taxon>
        <taxon>Chondrus</taxon>
    </lineage>
</organism>
<sequence length="68" mass="7631">MPITPSASALSTTYAAICVRTGSHFSNSHQRQHYHSALRKCPSNEHTERDRVKTIQRSQQKSLAMSFG</sequence>
<accession>R7QJG1</accession>
<dbReference type="GeneID" id="17325841"/>
<feature type="compositionally biased region" description="Basic and acidic residues" evidence="1">
    <location>
        <begin position="42"/>
        <end position="53"/>
    </location>
</feature>
<dbReference type="Gramene" id="CDF38239">
    <property type="protein sequence ID" value="CDF38239"/>
    <property type="gene ID" value="CHC_T00000790001"/>
</dbReference>
<dbReference type="Proteomes" id="UP000012073">
    <property type="component" value="Unassembled WGS sequence"/>
</dbReference>
<dbReference type="RefSeq" id="XP_005718124.1">
    <property type="nucleotide sequence ID" value="XM_005718067.1"/>
</dbReference>
<evidence type="ECO:0000313" key="2">
    <source>
        <dbReference type="EMBL" id="CDF38239.1"/>
    </source>
</evidence>
<evidence type="ECO:0000313" key="3">
    <source>
        <dbReference type="Proteomes" id="UP000012073"/>
    </source>
</evidence>
<dbReference type="AlphaFoldDB" id="R7QJG1"/>